<dbReference type="GO" id="GO:0005886">
    <property type="term" value="C:plasma membrane"/>
    <property type="evidence" value="ECO:0007669"/>
    <property type="project" value="UniProtKB-SubCell"/>
</dbReference>
<keyword evidence="5" id="KW-1133">Transmembrane helix</keyword>
<gene>
    <name evidence="7" type="primary">fhiA_1</name>
    <name evidence="7" type="ORF">NCTC11112_03553</name>
</gene>
<evidence type="ECO:0000256" key="1">
    <source>
        <dbReference type="ARBA" id="ARBA00004651"/>
    </source>
</evidence>
<dbReference type="InterPro" id="IPR042196">
    <property type="entry name" value="FHIPEP_4"/>
</dbReference>
<keyword evidence="7" id="KW-0966">Cell projection</keyword>
<evidence type="ECO:0000256" key="4">
    <source>
        <dbReference type="ARBA" id="ARBA00022692"/>
    </source>
</evidence>
<keyword evidence="7" id="KW-0969">Cilium</keyword>
<evidence type="ECO:0000313" key="7">
    <source>
        <dbReference type="EMBL" id="STG53023.1"/>
    </source>
</evidence>
<dbReference type="GO" id="GO:0009306">
    <property type="term" value="P:protein secretion"/>
    <property type="evidence" value="ECO:0007669"/>
    <property type="project" value="InterPro"/>
</dbReference>
<reference evidence="7 8" key="1">
    <citation type="submission" date="2018-06" db="EMBL/GenBank/DDBJ databases">
        <authorList>
            <consortium name="Pathogen Informatics"/>
            <person name="Doyle S."/>
        </authorList>
    </citation>
    <scope>NUCLEOTIDE SEQUENCE [LARGE SCALE GENOMIC DNA]</scope>
    <source>
        <strain evidence="7 8">NCTC11112</strain>
    </source>
</reference>
<dbReference type="InterPro" id="IPR042194">
    <property type="entry name" value="FHIPEP_1"/>
</dbReference>
<dbReference type="Gene3D" id="1.10.8.540">
    <property type="entry name" value="FHIPEP family, domain 3"/>
    <property type="match status" value="1"/>
</dbReference>
<name>A0A376MRM5_ECOLX</name>
<dbReference type="Gene3D" id="3.40.30.60">
    <property type="entry name" value="FHIPEP family, domain 1"/>
    <property type="match status" value="1"/>
</dbReference>
<proteinExistence type="inferred from homology"/>
<evidence type="ECO:0000256" key="5">
    <source>
        <dbReference type="ARBA" id="ARBA00022989"/>
    </source>
</evidence>
<evidence type="ECO:0000256" key="3">
    <source>
        <dbReference type="ARBA" id="ARBA00022475"/>
    </source>
</evidence>
<dbReference type="EMBL" id="UGAW01000001">
    <property type="protein sequence ID" value="STG53023.1"/>
    <property type="molecule type" value="Genomic_DNA"/>
</dbReference>
<dbReference type="GO" id="GO:0044780">
    <property type="term" value="P:bacterial-type flagellum assembly"/>
    <property type="evidence" value="ECO:0007669"/>
    <property type="project" value="TreeGrafter"/>
</dbReference>
<sequence>MGTIPLIEPISLSLGYKLVALVDKAQGNPLTQRIRGVRQVISDGNGVLLPEIRIRENFRLKPSQYAIFINGIKADEADIPADKLMALPSSETYGEIDGVLGNDPAYGMPVTWIQPAQKAKALNMGYQVIDSASVIATHVNKIVRSYIPDLFNYDDITQLHNRLSSMAPRLAEDLSAALNYSQLLKVYRALLTEGVSLRDIVTIATVLVASSTVTKDHILLAADVRLALRRSITHPFVRKQELTVYTLNNELENLLTNVVNQAQQGGKVMLDSVPVDPNMLNQFQSTMPQVKEQMKAAGKDPVLLVPPQLRPLLARYARLFAPGLHVLSYNEVPDELELKIMGALS</sequence>
<dbReference type="Pfam" id="PF00771">
    <property type="entry name" value="FHIPEP"/>
    <property type="match status" value="1"/>
</dbReference>
<dbReference type="Gene3D" id="3.40.50.12790">
    <property type="entry name" value="FHIPEP family, domain 4"/>
    <property type="match status" value="1"/>
</dbReference>
<keyword evidence="3" id="KW-1003">Cell membrane</keyword>
<keyword evidence="4" id="KW-0812">Transmembrane</keyword>
<dbReference type="InterPro" id="IPR042193">
    <property type="entry name" value="FHIPEP_3"/>
</dbReference>
<accession>A0A376MRM5</accession>
<dbReference type="AlphaFoldDB" id="A0A376MRM5"/>
<comment type="subcellular location">
    <subcellularLocation>
        <location evidence="1">Cell membrane</location>
        <topology evidence="1">Multi-pass membrane protein</topology>
    </subcellularLocation>
</comment>
<keyword evidence="7" id="KW-0282">Flagellum</keyword>
<evidence type="ECO:0000313" key="8">
    <source>
        <dbReference type="Proteomes" id="UP000254817"/>
    </source>
</evidence>
<evidence type="ECO:0000256" key="6">
    <source>
        <dbReference type="ARBA" id="ARBA00023136"/>
    </source>
</evidence>
<keyword evidence="6" id="KW-0472">Membrane</keyword>
<dbReference type="PANTHER" id="PTHR30161:SF1">
    <property type="entry name" value="FLAGELLAR BIOSYNTHESIS PROTEIN FLHA-RELATED"/>
    <property type="match status" value="1"/>
</dbReference>
<comment type="similarity">
    <text evidence="2">Belongs to the FHIPEP (flagella/HR/invasion proteins export pore) family.</text>
</comment>
<dbReference type="InterPro" id="IPR001712">
    <property type="entry name" value="T3SS_FHIPEP"/>
</dbReference>
<protein>
    <submittedName>
        <fullName evidence="7">Flagellar system protein</fullName>
    </submittedName>
</protein>
<dbReference type="PANTHER" id="PTHR30161">
    <property type="entry name" value="FLAGELLAR EXPORT PROTEIN, MEMBRANE FLHA SUBUNIT-RELATED"/>
    <property type="match status" value="1"/>
</dbReference>
<organism evidence="7 8">
    <name type="scientific">Escherichia coli</name>
    <dbReference type="NCBI Taxonomy" id="562"/>
    <lineage>
        <taxon>Bacteria</taxon>
        <taxon>Pseudomonadati</taxon>
        <taxon>Pseudomonadota</taxon>
        <taxon>Gammaproteobacteria</taxon>
        <taxon>Enterobacterales</taxon>
        <taxon>Enterobacteriaceae</taxon>
        <taxon>Escherichia</taxon>
    </lineage>
</organism>
<dbReference type="Proteomes" id="UP000254817">
    <property type="component" value="Unassembled WGS sequence"/>
</dbReference>
<evidence type="ECO:0000256" key="2">
    <source>
        <dbReference type="ARBA" id="ARBA00008835"/>
    </source>
</evidence>